<dbReference type="AlphaFoldDB" id="A0A173LIZ3"/>
<accession>A0A173LIZ3</accession>
<organism evidence="1 2">
    <name type="scientific">Dietzia timorensis</name>
    <dbReference type="NCBI Taxonomy" id="499555"/>
    <lineage>
        <taxon>Bacteria</taxon>
        <taxon>Bacillati</taxon>
        <taxon>Actinomycetota</taxon>
        <taxon>Actinomycetes</taxon>
        <taxon>Mycobacteriales</taxon>
        <taxon>Dietziaceae</taxon>
        <taxon>Dietzia</taxon>
    </lineage>
</organism>
<protein>
    <submittedName>
        <fullName evidence="1">Uncharacterized protein</fullName>
    </submittedName>
</protein>
<dbReference type="Proteomes" id="UP000186104">
    <property type="component" value="Chromosome"/>
</dbReference>
<evidence type="ECO:0000313" key="2">
    <source>
        <dbReference type="Proteomes" id="UP000186104"/>
    </source>
</evidence>
<dbReference type="EMBL" id="CP015961">
    <property type="protein sequence ID" value="ANI91498.1"/>
    <property type="molecule type" value="Genomic_DNA"/>
</dbReference>
<gene>
    <name evidence="1" type="ORF">BJL86_0696</name>
</gene>
<proteinExistence type="predicted"/>
<keyword evidence="2" id="KW-1185">Reference proteome</keyword>
<name>A0A173LIZ3_9ACTN</name>
<dbReference type="STRING" id="499555.BJL86_0696"/>
<dbReference type="KEGG" id="dtm:BJL86_0696"/>
<sequence>MTIPALYWLVTDTRVGIAIGLGIRVEASPVFRVVVERRGAAIIGFAQAPTVGWDVAAMFAMATESVLDRLGGFVRSEPKRPLSIGIGGTHAFVAVSESVASSCMRRFSATSASQYSLAAEVSTSNSKRWVISSVTSSRST</sequence>
<evidence type="ECO:0000313" key="1">
    <source>
        <dbReference type="EMBL" id="ANI91498.1"/>
    </source>
</evidence>
<reference evidence="1 2" key="1">
    <citation type="submission" date="2016-06" db="EMBL/GenBank/DDBJ databases">
        <title>Complete genome sequence of a saline-alkali tolerant type strain Dietzia timorensis ID05-A0528T.</title>
        <authorList>
            <person name="Wu X."/>
        </authorList>
    </citation>
    <scope>NUCLEOTIDE SEQUENCE [LARGE SCALE GENOMIC DNA]</scope>
    <source>
        <strain evidence="1 2">ID05-A0528</strain>
    </source>
</reference>